<evidence type="ECO:0000313" key="8">
    <source>
        <dbReference type="EMBL" id="OAG44613.1"/>
    </source>
</evidence>
<dbReference type="RefSeq" id="XP_022516565.1">
    <property type="nucleotide sequence ID" value="XM_022651087.1"/>
</dbReference>
<dbReference type="Gene3D" id="1.10.150.60">
    <property type="entry name" value="ARID DNA-binding domain"/>
    <property type="match status" value="1"/>
</dbReference>
<sequence>MADPPRKMIEDEDEFLRDVAEFHEKRGTPFDREGKVSGRPISLFKLYKLVMDRGGYDALSAERMQWRTLVKEFGFGKTHEAVMTFQLKTVYYKNLAAYEIATYWGEEPPPREILEDISAKGGDLRTRTLANYPVPNSRAAIEPVMADSGGPDVDSGEDENQVTPKREKTEPEEQGSASRYPTRQLRQDPKRTQLFQPEIAPARSRTLRATDSPSAPPPSLQQPYTNTSNDPRNSSFDWFDKYEPRQPVALTLRQVHTPGNDPLYYARKAHAKAVNAPRVPPEPQQFLKSFIPAGLNGPNIYLRCLHGLESGLREEQDFALHHLVKVSFERGDKYKFEGFPHLAEALLEKALEITQLICGVRWGITYEEDDEGQPLNTLNAAFGTSNLLERIQAVHPKVVDKDLESAEFCERLDKLKEAVLVLRNMVILEENAVFISKFPLFRDFLTIALSLPNQPRIIEYKQSVLEVAEQVTRYWEMKPQDPLYMSLLPYLESDDRSMIISALRSINRIGLELADAHRLTDVPLSTVERLFSFTLLDDNELLENTLDFLYEYTAIPENNTEVLSNAFHLLPNVIARLTSLLLYQSIIHEESVVAKPTPKAASVPASIPIIPPEVHAHLLQFVEPERSSRWLRCCFEESPTDDITQIAIWQAYQAKFAQNNPVPAADFIKNVSNTFVSAQAQVINGPTPRFIIKGIKPRRILVDLQGRPLFKCLWDMSRPEMQDPSGRVHPRNICPVWHTRRETLWNHVLTDHLRIEKLPDGRFKAIDGEWVCRWVHCGRQSAITKSNQLGPHLRVHLPSAASEQSNIIHALAQDVKDSDPVQMKHEWHYTAMDQTFHPCGIPWMSVMVLRNLARYANKHGQPFEKDGVQLNERLFGAHKYGLFHVLSVSRTLRDYVSDLLRMIDEGQKNEKRGLKRDHDDESESED</sequence>
<dbReference type="PANTHER" id="PTHR22970">
    <property type="entry name" value="AT-RICH INTERACTIVE DOMAIN-CONTAINING PROTEIN 2"/>
    <property type="match status" value="1"/>
</dbReference>
<dbReference type="EMBL" id="LVKK01000004">
    <property type="protein sequence ID" value="OAG44613.1"/>
    <property type="molecule type" value="Genomic_DNA"/>
</dbReference>
<proteinExistence type="predicted"/>
<dbReference type="GO" id="GO:0003677">
    <property type="term" value="F:DNA binding"/>
    <property type="evidence" value="ECO:0007669"/>
    <property type="project" value="InterPro"/>
</dbReference>
<dbReference type="CDD" id="cd16100">
    <property type="entry name" value="ARID"/>
    <property type="match status" value="1"/>
</dbReference>
<dbReference type="SMART" id="SM00501">
    <property type="entry name" value="BRIGHT"/>
    <property type="match status" value="1"/>
</dbReference>
<dbReference type="GO" id="GO:0006355">
    <property type="term" value="P:regulation of DNA-templated transcription"/>
    <property type="evidence" value="ECO:0007669"/>
    <property type="project" value="InterPro"/>
</dbReference>
<dbReference type="OrthoDB" id="338531at2759"/>
<keyword evidence="2" id="KW-0805">Transcription regulation</keyword>
<dbReference type="PROSITE" id="PS51526">
    <property type="entry name" value="RFX_DBD"/>
    <property type="match status" value="1"/>
</dbReference>
<dbReference type="InterPro" id="IPR036431">
    <property type="entry name" value="ARID_dom_sf"/>
</dbReference>
<dbReference type="AlphaFoldDB" id="A0A177FJX0"/>
<evidence type="ECO:0000313" key="9">
    <source>
        <dbReference type="Proteomes" id="UP000077002"/>
    </source>
</evidence>
<feature type="domain" description="RFX-type winged-helix" evidence="7">
    <location>
        <begin position="627"/>
        <end position="699"/>
    </location>
</feature>
<dbReference type="GO" id="GO:0016586">
    <property type="term" value="C:RSC-type complex"/>
    <property type="evidence" value="ECO:0007669"/>
    <property type="project" value="TreeGrafter"/>
</dbReference>
<feature type="region of interest" description="Disordered" evidence="5">
    <location>
        <begin position="907"/>
        <end position="926"/>
    </location>
</feature>
<evidence type="ECO:0000259" key="7">
    <source>
        <dbReference type="PROSITE" id="PS51526"/>
    </source>
</evidence>
<evidence type="ECO:0000256" key="4">
    <source>
        <dbReference type="ARBA" id="ARBA00023242"/>
    </source>
</evidence>
<dbReference type="GeneID" id="34596283"/>
<feature type="compositionally biased region" description="Basic and acidic residues" evidence="5">
    <location>
        <begin position="907"/>
        <end position="919"/>
    </location>
</feature>
<evidence type="ECO:0000256" key="5">
    <source>
        <dbReference type="SAM" id="MobiDB-lite"/>
    </source>
</evidence>
<keyword evidence="4" id="KW-0539">Nucleus</keyword>
<organism evidence="8 9">
    <name type="scientific">Fonsecaea monophora</name>
    <dbReference type="NCBI Taxonomy" id="254056"/>
    <lineage>
        <taxon>Eukaryota</taxon>
        <taxon>Fungi</taxon>
        <taxon>Dikarya</taxon>
        <taxon>Ascomycota</taxon>
        <taxon>Pezizomycotina</taxon>
        <taxon>Eurotiomycetes</taxon>
        <taxon>Chaetothyriomycetidae</taxon>
        <taxon>Chaetothyriales</taxon>
        <taxon>Herpotrichiellaceae</taxon>
        <taxon>Fonsecaea</taxon>
    </lineage>
</organism>
<dbReference type="InterPro" id="IPR001606">
    <property type="entry name" value="ARID_dom"/>
</dbReference>
<dbReference type="InterPro" id="IPR003150">
    <property type="entry name" value="DNA-bd_RFX"/>
</dbReference>
<evidence type="ECO:0000259" key="6">
    <source>
        <dbReference type="PROSITE" id="PS51011"/>
    </source>
</evidence>
<evidence type="ECO:0000256" key="3">
    <source>
        <dbReference type="ARBA" id="ARBA00023163"/>
    </source>
</evidence>
<dbReference type="SUPFAM" id="SSF46774">
    <property type="entry name" value="ARID-like"/>
    <property type="match status" value="1"/>
</dbReference>
<dbReference type="Pfam" id="PF01388">
    <property type="entry name" value="ARID"/>
    <property type="match status" value="1"/>
</dbReference>
<dbReference type="PANTHER" id="PTHR22970:SF14">
    <property type="entry name" value="AT-RICH INTERACTIVE DOMAIN-CONTAINING PROTEIN 2"/>
    <property type="match status" value="1"/>
</dbReference>
<keyword evidence="3" id="KW-0804">Transcription</keyword>
<keyword evidence="1" id="KW-0156">Chromatin regulator</keyword>
<comment type="caution">
    <text evidence="8">The sequence shown here is derived from an EMBL/GenBank/DDBJ whole genome shotgun (WGS) entry which is preliminary data.</text>
</comment>
<dbReference type="Proteomes" id="UP000077002">
    <property type="component" value="Unassembled WGS sequence"/>
</dbReference>
<evidence type="ECO:0000256" key="2">
    <source>
        <dbReference type="ARBA" id="ARBA00023015"/>
    </source>
</evidence>
<dbReference type="InterPro" id="IPR052406">
    <property type="entry name" value="Chromatin_Remodeling_Comp"/>
</dbReference>
<dbReference type="GO" id="GO:0006325">
    <property type="term" value="P:chromatin organization"/>
    <property type="evidence" value="ECO:0007669"/>
    <property type="project" value="UniProtKB-KW"/>
</dbReference>
<name>A0A177FJX0_9EURO</name>
<reference evidence="8 9" key="1">
    <citation type="submission" date="2016-03" db="EMBL/GenBank/DDBJ databases">
        <title>Draft genome sequence of the Fonsecaea monophora CBS 269.37.</title>
        <authorList>
            <person name="Bombassaro A."/>
            <person name="Vinicius W.A."/>
            <person name="De Hoog S."/>
            <person name="Sun J."/>
            <person name="Souza E.M."/>
            <person name="Raittz R.T."/>
            <person name="Costa F."/>
            <person name="Leao A.C."/>
            <person name="Tadra-Sfeir M.Z."/>
            <person name="Baura V."/>
            <person name="Balsanelli E."/>
            <person name="Pedrosa F.O."/>
            <person name="Moreno L.F."/>
            <person name="Steffens M.B."/>
            <person name="Xi L."/>
            <person name="Bocca A.L."/>
            <person name="Felipe M.S."/>
            <person name="Teixeira M."/>
            <person name="Telles Filho F.Q."/>
            <person name="Azevedo C.M."/>
            <person name="Gomes R."/>
            <person name="Vicente V.A."/>
        </authorList>
    </citation>
    <scope>NUCLEOTIDE SEQUENCE [LARGE SCALE GENOMIC DNA]</scope>
    <source>
        <strain evidence="8 9">CBS 269.37</strain>
    </source>
</reference>
<feature type="domain" description="ARID" evidence="6">
    <location>
        <begin position="9"/>
        <end position="103"/>
    </location>
</feature>
<keyword evidence="9" id="KW-1185">Reference proteome</keyword>
<feature type="region of interest" description="Disordered" evidence="5">
    <location>
        <begin position="135"/>
        <end position="238"/>
    </location>
</feature>
<protein>
    <recommendedName>
        <fullName evidence="10">ARID domain-containing protein</fullName>
    </recommendedName>
</protein>
<accession>A0A177FJX0</accession>
<dbReference type="SMART" id="SM01014">
    <property type="entry name" value="ARID"/>
    <property type="match status" value="1"/>
</dbReference>
<evidence type="ECO:0008006" key="10">
    <source>
        <dbReference type="Google" id="ProtNLM"/>
    </source>
</evidence>
<gene>
    <name evidence="8" type="ORF">AYO21_01103</name>
</gene>
<evidence type="ECO:0000256" key="1">
    <source>
        <dbReference type="ARBA" id="ARBA00022853"/>
    </source>
</evidence>
<feature type="compositionally biased region" description="Polar residues" evidence="5">
    <location>
        <begin position="221"/>
        <end position="236"/>
    </location>
</feature>
<dbReference type="PROSITE" id="PS51011">
    <property type="entry name" value="ARID"/>
    <property type="match status" value="1"/>
</dbReference>